<evidence type="ECO:0000256" key="1">
    <source>
        <dbReference type="SAM" id="MobiDB-lite"/>
    </source>
</evidence>
<proteinExistence type="predicted"/>
<dbReference type="PANTHER" id="PTHR33112">
    <property type="entry name" value="DOMAIN PROTEIN, PUTATIVE-RELATED"/>
    <property type="match status" value="1"/>
</dbReference>
<gene>
    <name evidence="3" type="ORF">LTR78_008773</name>
</gene>
<evidence type="ECO:0000313" key="4">
    <source>
        <dbReference type="Proteomes" id="UP001274830"/>
    </source>
</evidence>
<dbReference type="Pfam" id="PF06985">
    <property type="entry name" value="HET"/>
    <property type="match status" value="1"/>
</dbReference>
<dbReference type="EMBL" id="JAUTXT010000044">
    <property type="protein sequence ID" value="KAK3671313.1"/>
    <property type="molecule type" value="Genomic_DNA"/>
</dbReference>
<name>A0AAE0TPE7_9PEZI</name>
<reference evidence="3" key="1">
    <citation type="submission" date="2023-07" db="EMBL/GenBank/DDBJ databases">
        <title>Black Yeasts Isolated from many extreme environments.</title>
        <authorList>
            <person name="Coleine C."/>
            <person name="Stajich J.E."/>
            <person name="Selbmann L."/>
        </authorList>
    </citation>
    <scope>NUCLEOTIDE SEQUENCE</scope>
    <source>
        <strain evidence="3">CCFEE 5485</strain>
    </source>
</reference>
<dbReference type="AlphaFoldDB" id="A0AAE0TPE7"/>
<evidence type="ECO:0000313" key="3">
    <source>
        <dbReference type="EMBL" id="KAK3671313.1"/>
    </source>
</evidence>
<dbReference type="Proteomes" id="UP001274830">
    <property type="component" value="Unassembled WGS sequence"/>
</dbReference>
<accession>A0AAE0TPE7</accession>
<organism evidence="3 4">
    <name type="scientific">Recurvomyces mirabilis</name>
    <dbReference type="NCBI Taxonomy" id="574656"/>
    <lineage>
        <taxon>Eukaryota</taxon>
        <taxon>Fungi</taxon>
        <taxon>Dikarya</taxon>
        <taxon>Ascomycota</taxon>
        <taxon>Pezizomycotina</taxon>
        <taxon>Dothideomycetes</taxon>
        <taxon>Dothideomycetidae</taxon>
        <taxon>Mycosphaerellales</taxon>
        <taxon>Teratosphaeriaceae</taxon>
        <taxon>Recurvomyces</taxon>
    </lineage>
</organism>
<feature type="domain" description="Heterokaryon incompatibility" evidence="2">
    <location>
        <begin position="555"/>
        <end position="718"/>
    </location>
</feature>
<dbReference type="PANTHER" id="PTHR33112:SF12">
    <property type="entry name" value="HETEROKARYON INCOMPATIBILITY DOMAIN-CONTAINING PROTEIN"/>
    <property type="match status" value="1"/>
</dbReference>
<keyword evidence="4" id="KW-1185">Reference proteome</keyword>
<sequence length="1033" mass="114852">MPSVAPDNASSTCRRCRVCVAASSAAMMSVRERMRAYENTSRKFGRNEEREERPALPQRPSARPDAAKKDSISFAIQDKQRPIIPPKAKSLSGKLVTLPRSNALGRHELDRDANEPLITLSDNTNDGNEHECRPSLPARKSTSRLLTEDASIDGAGSRPPLVFRTLTGGLQQAASFVQREVPKAARSATNGAQNTLDQIQRQTPGVFQQAGQNISKAFEEVHSGITKVVNDIPVPKAFTQTAEDLSDLSRLQLGKPGLCSRCAMLDLTSCFTSNADNTKDPYVCWTSPLSRVALHYPWCVICRLLVSMLSRTENDPLSAGNIRQHIEQEHLRNLPFRDWISQGHIHQDASWPFGKSEDRHEGATQVVGPASEYLLGVAKRTRHVGYKVLIRSAAGRPIVLQRKDLRQTGAQRYRAGVERGREKSRQFPASATIIITVSKSGAEKPGLMWVDLFASSNKLGAEQEVVSHFMLRAVKNGISVHNNPEVGLSYGHVLDKHWIDVEMAKLWLKTCEMHHSPHCSEHGWALALDKPRFLRVIDVERLQVLRVPDPRECRFVALSYVWGGAGMLKLRYTNLEELSRPFGLRGYLDSLPRTILSAMQVVKAMGERYLWVDALCILQEPCTESQAQIDQMDSVYGSALCTITAAAGTHADAGFAGVRIEVSGSGVDSRSNSSRQVVQLTAPAKNNITIIAPSQPETTQPLPPGTSTWQARAWTFQEKLLSRRLLFFSDNEMTWHCRGMIAKEDMLAQDCGYETPELDWLALKPQHLGVGVDTHWKDGSFEITRHGRTHLVRSATFSEYARVVAQYTQRSMSYESDAVNALAGLLRIFSKAFESPCLYGLPTVLLDVALMWRPVESVTRRDAQLGFPSWSWAGWRGRVKYADLISIRRDEAGQFISIEGVRPLLRYFVFDAHVSNRHLIFWASWSDRYHLSAVGEELNILDAEQHVVGVAALDSHEDRSISIGMNKIQVFVVNEAHSSSLAPGSSDDAFPAYTVMLVETDARTGVSNRKGLGWVSKAAWLAGQCEDKLIYLG</sequence>
<feature type="region of interest" description="Disordered" evidence="1">
    <location>
        <begin position="37"/>
        <end position="69"/>
    </location>
</feature>
<dbReference type="InterPro" id="IPR010730">
    <property type="entry name" value="HET"/>
</dbReference>
<evidence type="ECO:0000259" key="2">
    <source>
        <dbReference type="Pfam" id="PF06985"/>
    </source>
</evidence>
<comment type="caution">
    <text evidence="3">The sequence shown here is derived from an EMBL/GenBank/DDBJ whole genome shotgun (WGS) entry which is preliminary data.</text>
</comment>
<protein>
    <recommendedName>
        <fullName evidence="2">Heterokaryon incompatibility domain-containing protein</fullName>
    </recommendedName>
</protein>
<feature type="region of interest" description="Disordered" evidence="1">
    <location>
        <begin position="117"/>
        <end position="146"/>
    </location>
</feature>
<feature type="compositionally biased region" description="Basic and acidic residues" evidence="1">
    <location>
        <begin position="45"/>
        <end position="54"/>
    </location>
</feature>